<sequence>DIARVIAVDKSFNLITSGGTVNETGCRLKNSCTALDGGQDTIKTSGCGSNKTPVQVKYDKASYLGMPVGSN</sequence>
<dbReference type="Proteomes" id="UP001498476">
    <property type="component" value="Unassembled WGS sequence"/>
</dbReference>
<keyword evidence="2" id="KW-1185">Reference proteome</keyword>
<evidence type="ECO:0008006" key="3">
    <source>
        <dbReference type="Google" id="ProtNLM"/>
    </source>
</evidence>
<dbReference type="EMBL" id="JAZAVJ010000250">
    <property type="protein sequence ID" value="KAK7403345.1"/>
    <property type="molecule type" value="Genomic_DNA"/>
</dbReference>
<reference evidence="1 2" key="1">
    <citation type="journal article" date="2025" name="Microbiol. Resour. Announc.">
        <title>Draft genome sequences for Neonectria magnoliae and Neonectria punicea, canker pathogens of Liriodendron tulipifera and Acer saccharum in West Virginia.</title>
        <authorList>
            <person name="Petronek H.M."/>
            <person name="Kasson M.T."/>
            <person name="Metheny A.M."/>
            <person name="Stauder C.M."/>
            <person name="Lovett B."/>
            <person name="Lynch S.C."/>
            <person name="Garnas J.R."/>
            <person name="Kasson L.R."/>
            <person name="Stajich J.E."/>
        </authorList>
    </citation>
    <scope>NUCLEOTIDE SEQUENCE [LARGE SCALE GENOMIC DNA]</scope>
    <source>
        <strain evidence="1 2">NRRL 64653</strain>
    </source>
</reference>
<name>A0ABR1GN51_9HYPO</name>
<gene>
    <name evidence="1" type="ORF">QQX98_010866</name>
</gene>
<comment type="caution">
    <text evidence="1">The sequence shown here is derived from an EMBL/GenBank/DDBJ whole genome shotgun (WGS) entry which is preliminary data.</text>
</comment>
<evidence type="ECO:0000313" key="1">
    <source>
        <dbReference type="EMBL" id="KAK7403345.1"/>
    </source>
</evidence>
<protein>
    <recommendedName>
        <fullName evidence="3">Pectate lyase</fullName>
    </recommendedName>
</protein>
<accession>A0ABR1GN51</accession>
<proteinExistence type="predicted"/>
<feature type="non-terminal residue" evidence="1">
    <location>
        <position position="1"/>
    </location>
</feature>
<organism evidence="1 2">
    <name type="scientific">Neonectria punicea</name>
    <dbReference type="NCBI Taxonomy" id="979145"/>
    <lineage>
        <taxon>Eukaryota</taxon>
        <taxon>Fungi</taxon>
        <taxon>Dikarya</taxon>
        <taxon>Ascomycota</taxon>
        <taxon>Pezizomycotina</taxon>
        <taxon>Sordariomycetes</taxon>
        <taxon>Hypocreomycetidae</taxon>
        <taxon>Hypocreales</taxon>
        <taxon>Nectriaceae</taxon>
        <taxon>Neonectria</taxon>
    </lineage>
</organism>
<evidence type="ECO:0000313" key="2">
    <source>
        <dbReference type="Proteomes" id="UP001498476"/>
    </source>
</evidence>